<organism evidence="1 2">
    <name type="scientific">Steinernema glaseri</name>
    <dbReference type="NCBI Taxonomy" id="37863"/>
    <lineage>
        <taxon>Eukaryota</taxon>
        <taxon>Metazoa</taxon>
        <taxon>Ecdysozoa</taxon>
        <taxon>Nematoda</taxon>
        <taxon>Chromadorea</taxon>
        <taxon>Rhabditida</taxon>
        <taxon>Tylenchina</taxon>
        <taxon>Panagrolaimomorpha</taxon>
        <taxon>Strongyloidoidea</taxon>
        <taxon>Steinernematidae</taxon>
        <taxon>Steinernema</taxon>
    </lineage>
</organism>
<dbReference type="AlphaFoldDB" id="A0A1I8AF03"/>
<name>A0A1I8AF03_9BILA</name>
<proteinExistence type="predicted"/>
<accession>A0A1I8AF03</accession>
<keyword evidence="1" id="KW-1185">Reference proteome</keyword>
<reference evidence="2" key="1">
    <citation type="submission" date="2016-11" db="UniProtKB">
        <authorList>
            <consortium name="WormBaseParasite"/>
        </authorList>
    </citation>
    <scope>IDENTIFICATION</scope>
</reference>
<evidence type="ECO:0000313" key="1">
    <source>
        <dbReference type="Proteomes" id="UP000095287"/>
    </source>
</evidence>
<dbReference type="WBParaSite" id="L893_g5117.t1">
    <property type="protein sequence ID" value="L893_g5117.t1"/>
    <property type="gene ID" value="L893_g5117"/>
</dbReference>
<sequence>MIHRSRKSFYVFCPHPPCPGDLPQLLQLAEELQTVVVATQTVRSSAIPRGPRSIGAVGPSAWRRFCKWRRASRSQGVVAISHDATTSLSGNILRAINCYDTSHECNDLTDTAVLPYIRAHRCCKEKSTTDNGQMPPRSGDLPFGIIPEIEECLIQLIRPIQNIKHLTDMGGRANSA</sequence>
<dbReference type="Proteomes" id="UP000095287">
    <property type="component" value="Unplaced"/>
</dbReference>
<evidence type="ECO:0000313" key="2">
    <source>
        <dbReference type="WBParaSite" id="L893_g5117.t1"/>
    </source>
</evidence>
<protein>
    <submittedName>
        <fullName evidence="2">Uncharacterized protein</fullName>
    </submittedName>
</protein>